<dbReference type="Gene3D" id="2.30.29.170">
    <property type="match status" value="1"/>
</dbReference>
<feature type="region of interest" description="Disordered" evidence="7">
    <location>
        <begin position="35"/>
        <end position="57"/>
    </location>
</feature>
<evidence type="ECO:0000256" key="3">
    <source>
        <dbReference type="ARBA" id="ARBA00022490"/>
    </source>
</evidence>
<proteinExistence type="inferred from homology"/>
<dbReference type="PANTHER" id="PTHR43109:SF2">
    <property type="entry name" value="NUCLEOSIDE DIPHOSPHATE KINASE 7"/>
    <property type="match status" value="1"/>
</dbReference>
<evidence type="ECO:0000313" key="10">
    <source>
        <dbReference type="Proteomes" id="UP001165083"/>
    </source>
</evidence>
<name>A0A9W6THP1_9STRA</name>
<evidence type="ECO:0000256" key="2">
    <source>
        <dbReference type="ARBA" id="ARBA00004245"/>
    </source>
</evidence>
<dbReference type="Pfam" id="PF00334">
    <property type="entry name" value="NDK"/>
    <property type="match status" value="2"/>
</dbReference>
<organism evidence="9 10">
    <name type="scientific">Phytophthora lilii</name>
    <dbReference type="NCBI Taxonomy" id="2077276"/>
    <lineage>
        <taxon>Eukaryota</taxon>
        <taxon>Sar</taxon>
        <taxon>Stramenopiles</taxon>
        <taxon>Oomycota</taxon>
        <taxon>Peronosporomycetes</taxon>
        <taxon>Peronosporales</taxon>
        <taxon>Peronosporaceae</taxon>
        <taxon>Phytophthora</taxon>
    </lineage>
</organism>
<sequence>MCRAGSTCRGASRCKRDSSRRALHTSCDAFPRHRRLPAPCRPSERPSTPSRLAGSTRTPSASLLASLRCVLTVDDEFALLLLCLRRLNRQYNVRYFVDTHNVEIFDTKTSRLFLKKSECPATLSAKDFFLGAKVLIYGRHFELQDYLDPFTAEKLGRQQQKSVLVIKARMVGHLGAVLDFLSHQQFALSAVKMMQVGRAHAEKLYELQRGTGDFETRVEQLAGAPVVAMELVQENCLEKLKQVVANLSARFNAQPGEFESAASVLEAQQLRSFYFETAHAPTATFENCTCCVVLPHVLKEGLAGEVVTAIQRDGGVRITAMELFILDRTTAAEFLEVYEGVVPHFNESVDHFTTGPCLAMELVGKHTNDVVTQFRASAGPWDVEMAKELKPQTIRAKFGHDRVRNAVHCTDLAEDGVLECQYFFDILSRRQVRS</sequence>
<keyword evidence="10" id="KW-1185">Reference proteome</keyword>
<dbReference type="PROSITE" id="PS51374">
    <property type="entry name" value="NDPK_LIKE"/>
    <property type="match status" value="2"/>
</dbReference>
<dbReference type="SMART" id="SM00676">
    <property type="entry name" value="DM10"/>
    <property type="match status" value="1"/>
</dbReference>
<evidence type="ECO:0000256" key="5">
    <source>
        <dbReference type="ARBA" id="ARBA00023273"/>
    </source>
</evidence>
<dbReference type="GO" id="GO:0005879">
    <property type="term" value="C:axonemal microtubule"/>
    <property type="evidence" value="ECO:0007669"/>
    <property type="project" value="TreeGrafter"/>
</dbReference>
<dbReference type="SUPFAM" id="SSF54919">
    <property type="entry name" value="Nucleoside diphosphate kinase, NDK"/>
    <property type="match status" value="2"/>
</dbReference>
<dbReference type="InterPro" id="IPR034907">
    <property type="entry name" value="NDK-like_dom"/>
</dbReference>
<keyword evidence="4" id="KW-0206">Cytoskeleton</keyword>
<dbReference type="PROSITE" id="PS51336">
    <property type="entry name" value="DM10"/>
    <property type="match status" value="1"/>
</dbReference>
<evidence type="ECO:0000256" key="4">
    <source>
        <dbReference type="ARBA" id="ARBA00023212"/>
    </source>
</evidence>
<dbReference type="SMART" id="SM00562">
    <property type="entry name" value="NDK"/>
    <property type="match status" value="1"/>
</dbReference>
<dbReference type="InterPro" id="IPR006602">
    <property type="entry name" value="DM10_dom"/>
</dbReference>
<dbReference type="EMBL" id="BSXW01000156">
    <property type="protein sequence ID" value="GMF13431.1"/>
    <property type="molecule type" value="Genomic_DNA"/>
</dbReference>
<keyword evidence="5" id="KW-0966">Cell projection</keyword>
<evidence type="ECO:0000259" key="8">
    <source>
        <dbReference type="PROSITE" id="PS51336"/>
    </source>
</evidence>
<dbReference type="PANTHER" id="PTHR43109">
    <property type="entry name" value="NUCLEOSIDE DIPHOSPHATE KINASE 7"/>
    <property type="match status" value="1"/>
</dbReference>
<dbReference type="OrthoDB" id="270127at2759"/>
<dbReference type="InterPro" id="IPR036850">
    <property type="entry name" value="NDK-like_dom_sf"/>
</dbReference>
<protein>
    <submittedName>
        <fullName evidence="9">Unnamed protein product</fullName>
    </submittedName>
</protein>
<gene>
    <name evidence="9" type="ORF">Plil01_000390500</name>
</gene>
<feature type="compositionally biased region" description="Polar residues" evidence="7">
    <location>
        <begin position="45"/>
        <end position="57"/>
    </location>
</feature>
<evidence type="ECO:0000256" key="1">
    <source>
        <dbReference type="ARBA" id="ARBA00004138"/>
    </source>
</evidence>
<evidence type="ECO:0000256" key="6">
    <source>
        <dbReference type="PROSITE-ProRule" id="PRU00706"/>
    </source>
</evidence>
<comment type="subcellular location">
    <subcellularLocation>
        <location evidence="1">Cell projection</location>
        <location evidence="1">Cilium</location>
    </subcellularLocation>
    <subcellularLocation>
        <location evidence="2">Cytoplasm</location>
        <location evidence="2">Cytoskeleton</location>
    </subcellularLocation>
</comment>
<feature type="domain" description="DM10" evidence="8">
    <location>
        <begin position="75"/>
        <end position="159"/>
    </location>
</feature>
<comment type="caution">
    <text evidence="9">The sequence shown here is derived from an EMBL/GenBank/DDBJ whole genome shotgun (WGS) entry which is preliminary data.</text>
</comment>
<comment type="similarity">
    <text evidence="6">Belongs to the NDK family.</text>
</comment>
<dbReference type="Gene3D" id="3.30.70.141">
    <property type="entry name" value="Nucleoside diphosphate kinase-like domain"/>
    <property type="match status" value="2"/>
</dbReference>
<dbReference type="AlphaFoldDB" id="A0A9W6THP1"/>
<dbReference type="CDD" id="cd04412">
    <property type="entry name" value="NDPk7B"/>
    <property type="match status" value="1"/>
</dbReference>
<accession>A0A9W6THP1</accession>
<keyword evidence="3" id="KW-0963">Cytoplasm</keyword>
<dbReference type="InterPro" id="IPR037993">
    <property type="entry name" value="NDPk7B"/>
</dbReference>
<evidence type="ECO:0000256" key="7">
    <source>
        <dbReference type="SAM" id="MobiDB-lite"/>
    </source>
</evidence>
<reference evidence="9" key="1">
    <citation type="submission" date="2023-04" db="EMBL/GenBank/DDBJ databases">
        <title>Phytophthora lilii NBRC 32176.</title>
        <authorList>
            <person name="Ichikawa N."/>
            <person name="Sato H."/>
            <person name="Tonouchi N."/>
        </authorList>
    </citation>
    <scope>NUCLEOTIDE SEQUENCE</scope>
    <source>
        <strain evidence="9">NBRC 32176</strain>
    </source>
</reference>
<evidence type="ECO:0000313" key="9">
    <source>
        <dbReference type="EMBL" id="GMF13431.1"/>
    </source>
</evidence>
<comment type="caution">
    <text evidence="6">Lacks conserved residue(s) required for the propagation of feature annotation.</text>
</comment>
<dbReference type="Proteomes" id="UP001165083">
    <property type="component" value="Unassembled WGS sequence"/>
</dbReference>